<accession>A0A829YA96</accession>
<dbReference type="GO" id="GO:0006352">
    <property type="term" value="P:DNA-templated transcription initiation"/>
    <property type="evidence" value="ECO:0007669"/>
    <property type="project" value="InterPro"/>
</dbReference>
<proteinExistence type="predicted"/>
<dbReference type="SUPFAM" id="SSF88946">
    <property type="entry name" value="Sigma2 domain of RNA polymerase sigma factors"/>
    <property type="match status" value="1"/>
</dbReference>
<organism evidence="4 5">
    <name type="scientific">Steroidobacter agaridevorans</name>
    <dbReference type="NCBI Taxonomy" id="2695856"/>
    <lineage>
        <taxon>Bacteria</taxon>
        <taxon>Pseudomonadati</taxon>
        <taxon>Pseudomonadota</taxon>
        <taxon>Gammaproteobacteria</taxon>
        <taxon>Steroidobacterales</taxon>
        <taxon>Steroidobacteraceae</taxon>
        <taxon>Steroidobacter</taxon>
    </lineage>
</organism>
<dbReference type="PANTHER" id="PTHR47756">
    <property type="entry name" value="BLL6612 PROTEIN-RELATED"/>
    <property type="match status" value="1"/>
</dbReference>
<dbReference type="GO" id="GO:0000428">
    <property type="term" value="C:DNA-directed RNA polymerase complex"/>
    <property type="evidence" value="ECO:0007669"/>
    <property type="project" value="UniProtKB-KW"/>
</dbReference>
<evidence type="ECO:0000313" key="5">
    <source>
        <dbReference type="Proteomes" id="UP000445000"/>
    </source>
</evidence>
<dbReference type="InterPro" id="IPR007627">
    <property type="entry name" value="RNA_pol_sigma70_r2"/>
</dbReference>
<gene>
    <name evidence="4" type="ORF">GCM10011487_19130</name>
</gene>
<dbReference type="InterPro" id="IPR014284">
    <property type="entry name" value="RNA_pol_sigma-70_dom"/>
</dbReference>
<evidence type="ECO:0000259" key="3">
    <source>
        <dbReference type="Pfam" id="PF20239"/>
    </source>
</evidence>
<dbReference type="Pfam" id="PF04542">
    <property type="entry name" value="Sigma70_r2"/>
    <property type="match status" value="1"/>
</dbReference>
<dbReference type="EMBL" id="BLJN01000002">
    <property type="protein sequence ID" value="GFE79913.1"/>
    <property type="molecule type" value="Genomic_DNA"/>
</dbReference>
<keyword evidence="5" id="KW-1185">Reference proteome</keyword>
<reference evidence="5" key="1">
    <citation type="submission" date="2020-01" db="EMBL/GenBank/DDBJ databases">
        <title>'Steroidobacter agaridevorans' sp. nov., agar-degrading bacteria isolated from rhizosphere soils.</title>
        <authorList>
            <person name="Ikenaga M."/>
            <person name="Kataoka M."/>
            <person name="Murouchi A."/>
            <person name="Katsuragi S."/>
            <person name="Sakai M."/>
        </authorList>
    </citation>
    <scope>NUCLEOTIDE SEQUENCE [LARGE SCALE GENOMIC DNA]</scope>
    <source>
        <strain evidence="5">YU21-B</strain>
    </source>
</reference>
<keyword evidence="4" id="KW-0804">Transcription</keyword>
<dbReference type="GO" id="GO:0003700">
    <property type="term" value="F:DNA-binding transcription factor activity"/>
    <property type="evidence" value="ECO:0007669"/>
    <property type="project" value="InterPro"/>
</dbReference>
<evidence type="ECO:0000259" key="2">
    <source>
        <dbReference type="Pfam" id="PF04542"/>
    </source>
</evidence>
<name>A0A829YA96_9GAMM</name>
<dbReference type="Pfam" id="PF20239">
    <property type="entry name" value="DUF6596"/>
    <property type="match status" value="1"/>
</dbReference>
<dbReference type="AlphaFoldDB" id="A0A829YA96"/>
<dbReference type="PANTHER" id="PTHR47756:SF2">
    <property type="entry name" value="BLL6612 PROTEIN"/>
    <property type="match status" value="1"/>
</dbReference>
<evidence type="ECO:0000313" key="4">
    <source>
        <dbReference type="EMBL" id="GFE79913.1"/>
    </source>
</evidence>
<dbReference type="InterPro" id="IPR013324">
    <property type="entry name" value="RNA_pol_sigma_r3/r4-like"/>
</dbReference>
<feature type="domain" description="DUF6596" evidence="3">
    <location>
        <begin position="187"/>
        <end position="289"/>
    </location>
</feature>
<dbReference type="Proteomes" id="UP000445000">
    <property type="component" value="Unassembled WGS sequence"/>
</dbReference>
<protein>
    <submittedName>
        <fullName evidence="4">DNA-directed RNA polymerase sigma-70 factor</fullName>
    </submittedName>
</protein>
<dbReference type="InterPro" id="IPR036388">
    <property type="entry name" value="WH-like_DNA-bd_sf"/>
</dbReference>
<dbReference type="InterPro" id="IPR013325">
    <property type="entry name" value="RNA_pol_sigma_r2"/>
</dbReference>
<sequence length="417" mass="46968">MIDPKSTAALPEHYFRHESGRLVSVLSRRFGVHRVELCEDAVQTALLRAVQLWAERGQPDDKSAWLYRVAVNEMLGALRREKRTDASVDSTEQAAADAGAEEPVYLDHEVRDDQLRMLFVCANPAIPRESQIVFALKTLCGFSTEEIALRLFQSHEAIYKRLQRARAALREHVEELETPGIEELATRLPAVLEILYLLFTEGYSSAQPDEVIRHELCEEAIRLGRLLDEHPIGAVPETAALLALMYLDAARFESRVDGAGGLLLLEEQDRSLWDGELIRIGVSYLHRAARGDVFSRYHAEAAIAAEHCLAPSYRETRWEEIARLYRMLDGIAPSPINTLNRAIAIAEWQGPDAGLALLEAINPPPWLLGYYLWDATLGELYRRRGDRERAIMHLTRALGAAPTHAEQALLRRRLGMA</sequence>
<dbReference type="PROSITE" id="PS50005">
    <property type="entry name" value="TPR"/>
    <property type="match status" value="1"/>
</dbReference>
<dbReference type="Gene3D" id="1.10.10.10">
    <property type="entry name" value="Winged helix-like DNA-binding domain superfamily/Winged helix DNA-binding domain"/>
    <property type="match status" value="1"/>
</dbReference>
<dbReference type="SUPFAM" id="SSF88659">
    <property type="entry name" value="Sigma3 and sigma4 domains of RNA polymerase sigma factors"/>
    <property type="match status" value="1"/>
</dbReference>
<dbReference type="NCBIfam" id="TIGR02937">
    <property type="entry name" value="sigma70-ECF"/>
    <property type="match status" value="1"/>
</dbReference>
<evidence type="ECO:0000256" key="1">
    <source>
        <dbReference type="PROSITE-ProRule" id="PRU00339"/>
    </source>
</evidence>
<dbReference type="Gene3D" id="1.10.1740.10">
    <property type="match status" value="1"/>
</dbReference>
<comment type="caution">
    <text evidence="4">The sequence shown here is derived from an EMBL/GenBank/DDBJ whole genome shotgun (WGS) entry which is preliminary data.</text>
</comment>
<keyword evidence="4" id="KW-0240">DNA-directed RNA polymerase</keyword>
<feature type="repeat" description="TPR" evidence="1">
    <location>
        <begin position="371"/>
        <end position="404"/>
    </location>
</feature>
<dbReference type="InterPro" id="IPR046531">
    <property type="entry name" value="DUF6596"/>
</dbReference>
<keyword evidence="1" id="KW-0802">TPR repeat</keyword>
<dbReference type="InterPro" id="IPR019734">
    <property type="entry name" value="TPR_rpt"/>
</dbReference>
<feature type="domain" description="RNA polymerase sigma-70 region 2" evidence="2">
    <location>
        <begin position="16"/>
        <end position="84"/>
    </location>
</feature>